<evidence type="ECO:0000313" key="2">
    <source>
        <dbReference type="EMBL" id="KRZ13018.1"/>
    </source>
</evidence>
<evidence type="ECO:0000313" key="3">
    <source>
        <dbReference type="Proteomes" id="UP000055024"/>
    </source>
</evidence>
<keyword evidence="3" id="KW-1185">Reference proteome</keyword>
<feature type="compositionally biased region" description="Polar residues" evidence="1">
    <location>
        <begin position="205"/>
        <end position="215"/>
    </location>
</feature>
<feature type="region of interest" description="Disordered" evidence="1">
    <location>
        <begin position="1"/>
        <end position="98"/>
    </location>
</feature>
<dbReference type="EMBL" id="JYDP01000035">
    <property type="protein sequence ID" value="KRZ13018.1"/>
    <property type="molecule type" value="Genomic_DNA"/>
</dbReference>
<feature type="compositionally biased region" description="Low complexity" evidence="1">
    <location>
        <begin position="183"/>
        <end position="199"/>
    </location>
</feature>
<dbReference type="AlphaFoldDB" id="A0A0V1HR68"/>
<feature type="compositionally biased region" description="Polar residues" evidence="1">
    <location>
        <begin position="40"/>
        <end position="54"/>
    </location>
</feature>
<reference evidence="2 3" key="1">
    <citation type="submission" date="2015-01" db="EMBL/GenBank/DDBJ databases">
        <title>Evolution of Trichinella species and genotypes.</title>
        <authorList>
            <person name="Korhonen P.K."/>
            <person name="Edoardo P."/>
            <person name="Giuseppe L.R."/>
            <person name="Gasser R.B."/>
        </authorList>
    </citation>
    <scope>NUCLEOTIDE SEQUENCE [LARGE SCALE GENOMIC DNA]</scope>
    <source>
        <strain evidence="2">ISS1029</strain>
    </source>
</reference>
<feature type="region of interest" description="Disordered" evidence="1">
    <location>
        <begin position="161"/>
        <end position="215"/>
    </location>
</feature>
<comment type="caution">
    <text evidence="2">The sequence shown here is derived from an EMBL/GenBank/DDBJ whole genome shotgun (WGS) entry which is preliminary data.</text>
</comment>
<dbReference type="STRING" id="268475.A0A0V1HR68"/>
<name>A0A0V1HR68_9BILA</name>
<dbReference type="OrthoDB" id="5920433at2759"/>
<proteinExistence type="predicted"/>
<gene>
    <name evidence="2" type="ORF">T11_5213</name>
</gene>
<dbReference type="Proteomes" id="UP000055024">
    <property type="component" value="Unassembled WGS sequence"/>
</dbReference>
<sequence length="215" mass="21883">MPSPKGPVGCGSFAPPDHQTAGGRLWSVFWPPRTAGTLPSRVQTQSSYPDQSGASPAPRSGRRCHSPAPWPRYAPPRSAARTSPATSRSSRIPLGCTDSRSAFLPEAPQCLYPPVGKGSRPAGAAWVPGASLSGPPVQRTSGMPCTSLRRLPVAEASSIAGVPLPASSPRPGEPPTAGCGWRPGSPGSSVSGLPAAAASRPYPGSPTSGIWSPHA</sequence>
<organism evidence="2 3">
    <name type="scientific">Trichinella zimbabwensis</name>
    <dbReference type="NCBI Taxonomy" id="268475"/>
    <lineage>
        <taxon>Eukaryota</taxon>
        <taxon>Metazoa</taxon>
        <taxon>Ecdysozoa</taxon>
        <taxon>Nematoda</taxon>
        <taxon>Enoplea</taxon>
        <taxon>Dorylaimia</taxon>
        <taxon>Trichinellida</taxon>
        <taxon>Trichinellidae</taxon>
        <taxon>Trichinella</taxon>
    </lineage>
</organism>
<protein>
    <submittedName>
        <fullName evidence="2">Uncharacterized protein</fullName>
    </submittedName>
</protein>
<feature type="compositionally biased region" description="Low complexity" evidence="1">
    <location>
        <begin position="75"/>
        <end position="91"/>
    </location>
</feature>
<accession>A0A0V1HR68</accession>
<evidence type="ECO:0000256" key="1">
    <source>
        <dbReference type="SAM" id="MobiDB-lite"/>
    </source>
</evidence>